<dbReference type="GO" id="GO:0003735">
    <property type="term" value="F:structural constituent of ribosome"/>
    <property type="evidence" value="ECO:0007669"/>
    <property type="project" value="InterPro"/>
</dbReference>
<dbReference type="GO" id="GO:0008270">
    <property type="term" value="F:zinc ion binding"/>
    <property type="evidence" value="ECO:0007669"/>
    <property type="project" value="InterPro"/>
</dbReference>
<proteinExistence type="predicted"/>
<dbReference type="Gene3D" id="4.10.830.10">
    <property type="entry name" value="30s Ribosomal Protein S14, Chain N"/>
    <property type="match status" value="1"/>
</dbReference>
<comment type="subcellular location">
    <subcellularLocation>
        <location evidence="2">Cytoplasm</location>
        <location evidence="2">Cytosol</location>
    </subcellularLocation>
    <subcellularLocation>
        <location evidence="1">Rough endoplasmic reticulum</location>
    </subcellularLocation>
</comment>
<dbReference type="GO" id="GO:0022627">
    <property type="term" value="C:cytosolic small ribosomal subunit"/>
    <property type="evidence" value="ECO:0007669"/>
    <property type="project" value="TreeGrafter"/>
</dbReference>
<dbReference type="PANTHER" id="PTHR12010">
    <property type="entry name" value="40S RIBOSOMAL PROTEIN S29"/>
    <property type="match status" value="1"/>
</dbReference>
<organism evidence="5">
    <name type="scientific">Equus asinus asinus</name>
    <dbReference type="NCBI Taxonomy" id="83772"/>
    <lineage>
        <taxon>Eukaryota</taxon>
        <taxon>Metazoa</taxon>
        <taxon>Chordata</taxon>
        <taxon>Craniata</taxon>
        <taxon>Vertebrata</taxon>
        <taxon>Euteleostomi</taxon>
        <taxon>Mammalia</taxon>
        <taxon>Eutheria</taxon>
        <taxon>Laurasiatheria</taxon>
        <taxon>Perissodactyla</taxon>
        <taxon>Equidae</taxon>
        <taxon>Equus</taxon>
    </lineage>
</organism>
<dbReference type="PANTHER" id="PTHR12010:SF26">
    <property type="entry name" value="SMALL RIBOSOMAL SUBUNIT PROTEIN US14"/>
    <property type="match status" value="1"/>
</dbReference>
<name>A0A8C4MAZ9_EQUAS</name>
<evidence type="ECO:0000256" key="4">
    <source>
        <dbReference type="SAM" id="MobiDB-lite"/>
    </source>
</evidence>
<reference evidence="5" key="1">
    <citation type="submission" date="2023-03" db="UniProtKB">
        <authorList>
            <consortium name="Ensembl"/>
        </authorList>
    </citation>
    <scope>IDENTIFICATION</scope>
</reference>
<feature type="region of interest" description="Disordered" evidence="4">
    <location>
        <begin position="1"/>
        <end position="23"/>
    </location>
</feature>
<evidence type="ECO:0000313" key="5">
    <source>
        <dbReference type="Ensembl" id="ENSEASP00005022775.1"/>
    </source>
</evidence>
<sequence length="83" mass="9767">MGPRQLSWSHQQKFGQGSHSCHMSSNWKGLIQKHALNMCFIKSYLCDRRVLEVTHSVQMSIRWLTPLHNIPDTLSTKFEREEK</sequence>
<evidence type="ECO:0000256" key="2">
    <source>
        <dbReference type="ARBA" id="ARBA00004514"/>
    </source>
</evidence>
<dbReference type="Ensembl" id="ENSEAST00005024710.1">
    <property type="protein sequence ID" value="ENSEASP00005022775.1"/>
    <property type="gene ID" value="ENSEASG00005015525.1"/>
</dbReference>
<dbReference type="GO" id="GO:0005791">
    <property type="term" value="C:rough endoplasmic reticulum"/>
    <property type="evidence" value="ECO:0007669"/>
    <property type="project" value="UniProtKB-SubCell"/>
</dbReference>
<dbReference type="InterPro" id="IPR043140">
    <property type="entry name" value="Ribosomal_uS14_sf"/>
</dbReference>
<evidence type="ECO:0000256" key="1">
    <source>
        <dbReference type="ARBA" id="ARBA00004427"/>
    </source>
</evidence>
<accession>A0A8C4MAZ9</accession>
<dbReference type="InterPro" id="IPR039744">
    <property type="entry name" value="RIbosomal_uS14_euk_arc"/>
</dbReference>
<dbReference type="AlphaFoldDB" id="A0A8C4MAZ9"/>
<evidence type="ECO:0000256" key="3">
    <source>
        <dbReference type="ARBA" id="ARBA00022723"/>
    </source>
</evidence>
<keyword evidence="3" id="KW-0479">Metal-binding</keyword>
<protein>
    <submittedName>
        <fullName evidence="5">Uncharacterized protein</fullName>
    </submittedName>
</protein>
<dbReference type="GO" id="GO:0002181">
    <property type="term" value="P:cytoplasmic translation"/>
    <property type="evidence" value="ECO:0007669"/>
    <property type="project" value="TreeGrafter"/>
</dbReference>